<name>A0ABT2VRS4_9ALTE</name>
<dbReference type="InterPro" id="IPR021109">
    <property type="entry name" value="Peptidase_aspartic_dom_sf"/>
</dbReference>
<accession>A0ABT2VRS4</accession>
<protein>
    <submittedName>
        <fullName evidence="2">Pepsin/retropepsin-like aspartic protease family protein</fullName>
    </submittedName>
</protein>
<dbReference type="EMBL" id="JAOTJC010000016">
    <property type="protein sequence ID" value="MCU7556024.1"/>
    <property type="molecule type" value="Genomic_DNA"/>
</dbReference>
<gene>
    <name evidence="2" type="ORF">OCL06_15645</name>
</gene>
<dbReference type="Pfam" id="PF13650">
    <property type="entry name" value="Asp_protease_2"/>
    <property type="match status" value="1"/>
</dbReference>
<sequence length="299" mass="32655">MKSLLTAIFVYLLTSLPVMAGATKWLDFTLSGGHVVLPAEVSGIPTSAILDSGAQINAINAAFIGKHELDYNRVGKIRIDGAFGEKRADKLAGVPIKLFETETSFDQVVELSLGHHSKGLLLGSPLFYGNIMQIDYPAQRLRIVNREAMDLGEFQNIDIVDQRGSGMPLVKVTINGRSVWLILDTGNSGGVLIERTLAESLDLISDQNAVEGAMGATRTSYLESTRVKEVVFGPYTLENVLVSFNTEGNRLNIRNQFSKTGSRIKGKRVSGLIGYDILKHFILTMDYGRGQMHVGLPEN</sequence>
<evidence type="ECO:0000256" key="1">
    <source>
        <dbReference type="SAM" id="SignalP"/>
    </source>
</evidence>
<proteinExistence type="predicted"/>
<dbReference type="InterPro" id="IPR001969">
    <property type="entry name" value="Aspartic_peptidase_AS"/>
</dbReference>
<feature type="chain" id="PRO_5047411517" evidence="1">
    <location>
        <begin position="21"/>
        <end position="299"/>
    </location>
</feature>
<dbReference type="RefSeq" id="WP_262996280.1">
    <property type="nucleotide sequence ID" value="NZ_JAOTJC010000016.1"/>
</dbReference>
<dbReference type="Proteomes" id="UP001209257">
    <property type="component" value="Unassembled WGS sequence"/>
</dbReference>
<evidence type="ECO:0000313" key="2">
    <source>
        <dbReference type="EMBL" id="MCU7556024.1"/>
    </source>
</evidence>
<keyword evidence="1" id="KW-0732">Signal</keyword>
<evidence type="ECO:0000313" key="3">
    <source>
        <dbReference type="Proteomes" id="UP001209257"/>
    </source>
</evidence>
<dbReference type="Gene3D" id="2.40.70.10">
    <property type="entry name" value="Acid Proteases"/>
    <property type="match status" value="2"/>
</dbReference>
<dbReference type="PROSITE" id="PS00141">
    <property type="entry name" value="ASP_PROTEASE"/>
    <property type="match status" value="1"/>
</dbReference>
<comment type="caution">
    <text evidence="2">The sequence shown here is derived from an EMBL/GenBank/DDBJ whole genome shotgun (WGS) entry which is preliminary data.</text>
</comment>
<keyword evidence="3" id="KW-1185">Reference proteome</keyword>
<feature type="signal peptide" evidence="1">
    <location>
        <begin position="1"/>
        <end position="20"/>
    </location>
</feature>
<organism evidence="2 3">
    <name type="scientific">Alteromonas salexigens</name>
    <dbReference type="NCBI Taxonomy" id="2982530"/>
    <lineage>
        <taxon>Bacteria</taxon>
        <taxon>Pseudomonadati</taxon>
        <taxon>Pseudomonadota</taxon>
        <taxon>Gammaproteobacteria</taxon>
        <taxon>Alteromonadales</taxon>
        <taxon>Alteromonadaceae</taxon>
        <taxon>Alteromonas/Salinimonas group</taxon>
        <taxon>Alteromonas</taxon>
    </lineage>
</organism>
<dbReference type="SUPFAM" id="SSF50630">
    <property type="entry name" value="Acid proteases"/>
    <property type="match status" value="2"/>
</dbReference>
<reference evidence="3" key="1">
    <citation type="submission" date="2023-07" db="EMBL/GenBank/DDBJ databases">
        <title>Study on multiphase classification of strain Alteromonas salexigens isolated from the Yellow Sea.</title>
        <authorList>
            <person name="Sun L."/>
        </authorList>
    </citation>
    <scope>NUCLEOTIDE SEQUENCE [LARGE SCALE GENOMIC DNA]</scope>
    <source>
        <strain evidence="3">ASW11-19</strain>
    </source>
</reference>